<feature type="domain" description="Serine aminopeptidase S33" evidence="2">
    <location>
        <begin position="80"/>
        <end position="190"/>
    </location>
</feature>
<proteinExistence type="predicted"/>
<keyword evidence="4" id="KW-1185">Reference proteome</keyword>
<evidence type="ECO:0000259" key="2">
    <source>
        <dbReference type="Pfam" id="PF12146"/>
    </source>
</evidence>
<feature type="signal peptide" evidence="1">
    <location>
        <begin position="1"/>
        <end position="20"/>
    </location>
</feature>
<gene>
    <name evidence="3" type="ORF">ADICEAN_03627</name>
</gene>
<dbReference type="GO" id="GO:0052689">
    <property type="term" value="F:carboxylic ester hydrolase activity"/>
    <property type="evidence" value="ECO:0007669"/>
    <property type="project" value="TreeGrafter"/>
</dbReference>
<protein>
    <submittedName>
        <fullName evidence="3">Exosortase A system-associated hydrolase 1</fullName>
    </submittedName>
</protein>
<dbReference type="EMBL" id="AODQ01000132">
    <property type="protein sequence ID" value="EMR01241.1"/>
    <property type="molecule type" value="Genomic_DNA"/>
</dbReference>
<dbReference type="Gene3D" id="3.40.50.1820">
    <property type="entry name" value="alpha/beta hydrolase"/>
    <property type="match status" value="1"/>
</dbReference>
<dbReference type="PANTHER" id="PTHR43265">
    <property type="entry name" value="ESTERASE ESTD"/>
    <property type="match status" value="1"/>
</dbReference>
<sequence>MRSFICACCLILGLGLPLFAQVDYHEEPVALPLAGDSLRGSLLVPSPAKTPGPLVLIIAGSGPTDRNGNNPMMQNNSLKLLAEALAAEGIASLRYDKRGIGQSAGAFTAEAELRFEDFAGDAAAWAQQLRQDRRFGKLFILGHSEGSLLGMLAARQAGADGFISVAGAGAPADSLIRQQLMNQPPMIQQAAFPALDSLAAGHLVKQVNPMLFALLRPSIQPYMISWFRYNPQLEIQKLRMPVLIVQGTTDLQVAEADARKLAKANPKATLALIPGMNHILKEAPADQQQNFATYSQPGLPLAPGLLHEITGFIWDNR</sequence>
<dbReference type="PANTHER" id="PTHR43265:SF1">
    <property type="entry name" value="ESTERASE ESTD"/>
    <property type="match status" value="1"/>
</dbReference>
<dbReference type="Pfam" id="PF12146">
    <property type="entry name" value="Hydrolase_4"/>
    <property type="match status" value="1"/>
</dbReference>
<organism evidence="3 4">
    <name type="scientific">Cesiribacter andamanensis AMV16</name>
    <dbReference type="NCBI Taxonomy" id="1279009"/>
    <lineage>
        <taxon>Bacteria</taxon>
        <taxon>Pseudomonadati</taxon>
        <taxon>Bacteroidota</taxon>
        <taxon>Cytophagia</taxon>
        <taxon>Cytophagales</taxon>
        <taxon>Cesiribacteraceae</taxon>
        <taxon>Cesiribacter</taxon>
    </lineage>
</organism>
<dbReference type="SUPFAM" id="SSF53474">
    <property type="entry name" value="alpha/beta-Hydrolases"/>
    <property type="match status" value="1"/>
</dbReference>
<dbReference type="RefSeq" id="WP_009197007.1">
    <property type="nucleotide sequence ID" value="NZ_AODQ01000132.1"/>
</dbReference>
<dbReference type="AlphaFoldDB" id="M7N200"/>
<evidence type="ECO:0000313" key="4">
    <source>
        <dbReference type="Proteomes" id="UP000011910"/>
    </source>
</evidence>
<dbReference type="OrthoDB" id="9809549at2"/>
<dbReference type="InterPro" id="IPR022742">
    <property type="entry name" value="Hydrolase_4"/>
</dbReference>
<evidence type="ECO:0000256" key="1">
    <source>
        <dbReference type="SAM" id="SignalP"/>
    </source>
</evidence>
<accession>M7N200</accession>
<name>M7N200_9BACT</name>
<comment type="caution">
    <text evidence="3">The sequence shown here is derived from an EMBL/GenBank/DDBJ whole genome shotgun (WGS) entry which is preliminary data.</text>
</comment>
<keyword evidence="1" id="KW-0732">Signal</keyword>
<keyword evidence="3" id="KW-0378">Hydrolase</keyword>
<evidence type="ECO:0000313" key="3">
    <source>
        <dbReference type="EMBL" id="EMR01241.1"/>
    </source>
</evidence>
<dbReference type="STRING" id="1279009.ADICEAN_03627"/>
<dbReference type="InterPro" id="IPR029058">
    <property type="entry name" value="AB_hydrolase_fold"/>
</dbReference>
<feature type="chain" id="PRO_5004081793" evidence="1">
    <location>
        <begin position="21"/>
        <end position="317"/>
    </location>
</feature>
<dbReference type="Proteomes" id="UP000011910">
    <property type="component" value="Unassembled WGS sequence"/>
</dbReference>
<dbReference type="InterPro" id="IPR053145">
    <property type="entry name" value="AB_hydrolase_Est10"/>
</dbReference>
<reference evidence="3 4" key="1">
    <citation type="journal article" date="2013" name="Genome Announc.">
        <title>Draft Genome Sequence of Cesiribacter andamanensis Strain AMV16T, Isolated from a Soil Sample from a Mud Volcano in the Andaman Islands, India.</title>
        <authorList>
            <person name="Shivaji S."/>
            <person name="Ara S."/>
            <person name="Begum Z."/>
            <person name="Srinivas T.N."/>
            <person name="Singh A."/>
            <person name="Kumar Pinnaka A."/>
        </authorList>
    </citation>
    <scope>NUCLEOTIDE SEQUENCE [LARGE SCALE GENOMIC DNA]</scope>
    <source>
        <strain evidence="3 4">AMV16</strain>
    </source>
</reference>
<dbReference type="eggNOG" id="COG1073">
    <property type="taxonomic scope" value="Bacteria"/>
</dbReference>